<dbReference type="EMBL" id="JALJEJ010000007">
    <property type="protein sequence ID" value="MCJ8211049.1"/>
    <property type="molecule type" value="Genomic_DNA"/>
</dbReference>
<keyword evidence="1" id="KW-0732">Signal</keyword>
<keyword evidence="4" id="KW-1185">Reference proteome</keyword>
<reference evidence="3" key="1">
    <citation type="submission" date="2022-04" db="EMBL/GenBank/DDBJ databases">
        <title>Mucilaginibacter sp. RS28 isolated from freshwater.</title>
        <authorList>
            <person name="Ko S.-R."/>
        </authorList>
    </citation>
    <scope>NUCLEOTIDE SEQUENCE</scope>
    <source>
        <strain evidence="3">RS28</strain>
    </source>
</reference>
<gene>
    <name evidence="3" type="ORF">MUY27_15125</name>
</gene>
<feature type="chain" id="PRO_5040916363" evidence="1">
    <location>
        <begin position="24"/>
        <end position="170"/>
    </location>
</feature>
<feature type="signal peptide" evidence="1">
    <location>
        <begin position="1"/>
        <end position="23"/>
    </location>
</feature>
<evidence type="ECO:0000313" key="4">
    <source>
        <dbReference type="Proteomes" id="UP001139450"/>
    </source>
</evidence>
<dbReference type="Proteomes" id="UP001139450">
    <property type="component" value="Unassembled WGS sequence"/>
</dbReference>
<dbReference type="AlphaFoldDB" id="A0A9X2B9U4"/>
<comment type="caution">
    <text evidence="3">The sequence shown here is derived from an EMBL/GenBank/DDBJ whole genome shotgun (WGS) entry which is preliminary data.</text>
</comment>
<feature type="domain" description="DUF3347" evidence="2">
    <location>
        <begin position="34"/>
        <end position="124"/>
    </location>
</feature>
<evidence type="ECO:0000256" key="1">
    <source>
        <dbReference type="SAM" id="SignalP"/>
    </source>
</evidence>
<protein>
    <submittedName>
        <fullName evidence="3">DUF3347 domain-containing protein</fullName>
    </submittedName>
</protein>
<name>A0A9X2B9U4_9SPHI</name>
<organism evidence="3 4">
    <name type="scientific">Mucilaginibacter straminoryzae</name>
    <dbReference type="NCBI Taxonomy" id="2932774"/>
    <lineage>
        <taxon>Bacteria</taxon>
        <taxon>Pseudomonadati</taxon>
        <taxon>Bacteroidota</taxon>
        <taxon>Sphingobacteriia</taxon>
        <taxon>Sphingobacteriales</taxon>
        <taxon>Sphingobacteriaceae</taxon>
        <taxon>Mucilaginibacter</taxon>
    </lineage>
</organism>
<sequence>MKTLKVILLAVVVFAAATFKVNAQSEGKTTLNQVLTHYFEVKNALVSGSATDANAKAGALLAAIGEVKPASLADDQQKAWTAYADKLSFDARHISENKDIAHQREHFASLSKNMYDLFKALKVNDVAVYQQYCPMKKASWLSESSAVKNPYYGSAMLTCGKTTETLSPIK</sequence>
<dbReference type="InterPro" id="IPR021782">
    <property type="entry name" value="DUF3347"/>
</dbReference>
<accession>A0A9X2B9U4</accession>
<proteinExistence type="predicted"/>
<dbReference type="RefSeq" id="WP_245131275.1">
    <property type="nucleotide sequence ID" value="NZ_JALJEJ010000007.1"/>
</dbReference>
<evidence type="ECO:0000313" key="3">
    <source>
        <dbReference type="EMBL" id="MCJ8211049.1"/>
    </source>
</evidence>
<dbReference type="Pfam" id="PF11827">
    <property type="entry name" value="DUF3347"/>
    <property type="match status" value="1"/>
</dbReference>
<evidence type="ECO:0000259" key="2">
    <source>
        <dbReference type="Pfam" id="PF11827"/>
    </source>
</evidence>